<name>A0A2S0MEX6_9BURK</name>
<comment type="similarity">
    <text evidence="2 6">Belongs to the SURF1 family.</text>
</comment>
<dbReference type="KEGG" id="otk:C6570_09470"/>
<keyword evidence="6" id="KW-1003">Cell membrane</keyword>
<dbReference type="Proteomes" id="UP000239709">
    <property type="component" value="Chromosome"/>
</dbReference>
<keyword evidence="8" id="KW-1185">Reference proteome</keyword>
<dbReference type="RefSeq" id="WP_106702981.1">
    <property type="nucleotide sequence ID" value="NZ_CP027666.1"/>
</dbReference>
<evidence type="ECO:0000256" key="6">
    <source>
        <dbReference type="RuleBase" id="RU363076"/>
    </source>
</evidence>
<dbReference type="PANTHER" id="PTHR23427:SF2">
    <property type="entry name" value="SURFEIT LOCUS PROTEIN 1"/>
    <property type="match status" value="1"/>
</dbReference>
<keyword evidence="4 6" id="KW-1133">Transmembrane helix</keyword>
<dbReference type="AlphaFoldDB" id="A0A2S0MEX6"/>
<organism evidence="7 8">
    <name type="scientific">Ottowia oryzae</name>
    <dbReference type="NCBI Taxonomy" id="2109914"/>
    <lineage>
        <taxon>Bacteria</taxon>
        <taxon>Pseudomonadati</taxon>
        <taxon>Pseudomonadota</taxon>
        <taxon>Betaproteobacteria</taxon>
        <taxon>Burkholderiales</taxon>
        <taxon>Comamonadaceae</taxon>
        <taxon>Ottowia</taxon>
    </lineage>
</organism>
<comment type="caution">
    <text evidence="6">Lacks conserved residue(s) required for the propagation of feature annotation.</text>
</comment>
<dbReference type="PANTHER" id="PTHR23427">
    <property type="entry name" value="SURFEIT LOCUS PROTEIN"/>
    <property type="match status" value="1"/>
</dbReference>
<dbReference type="Pfam" id="PF02104">
    <property type="entry name" value="SURF1"/>
    <property type="match status" value="1"/>
</dbReference>
<evidence type="ECO:0000256" key="3">
    <source>
        <dbReference type="ARBA" id="ARBA00022692"/>
    </source>
</evidence>
<proteinExistence type="inferred from homology"/>
<evidence type="ECO:0000313" key="7">
    <source>
        <dbReference type="EMBL" id="AVO34428.1"/>
    </source>
</evidence>
<evidence type="ECO:0000313" key="8">
    <source>
        <dbReference type="Proteomes" id="UP000239709"/>
    </source>
</evidence>
<reference evidence="7 8" key="1">
    <citation type="submission" date="2018-03" db="EMBL/GenBank/DDBJ databases">
        <title>Genome sequencing of Ottowia sp.</title>
        <authorList>
            <person name="Kim S.-J."/>
            <person name="Heo J."/>
            <person name="Kwon S.-W."/>
        </authorList>
    </citation>
    <scope>NUCLEOTIDE SEQUENCE [LARGE SCALE GENOMIC DNA]</scope>
    <source>
        <strain evidence="7 8">KADR8-3</strain>
    </source>
</reference>
<evidence type="ECO:0000256" key="2">
    <source>
        <dbReference type="ARBA" id="ARBA00007165"/>
    </source>
</evidence>
<dbReference type="OrthoDB" id="9807214at2"/>
<dbReference type="InterPro" id="IPR045214">
    <property type="entry name" value="Surf1/Surf4"/>
</dbReference>
<dbReference type="GO" id="GO:0005886">
    <property type="term" value="C:plasma membrane"/>
    <property type="evidence" value="ECO:0007669"/>
    <property type="project" value="UniProtKB-SubCell"/>
</dbReference>
<comment type="subcellular location">
    <subcellularLocation>
        <location evidence="6">Cell membrane</location>
        <topology evidence="6">Multi-pass membrane protein</topology>
    </subcellularLocation>
    <subcellularLocation>
        <location evidence="1">Membrane</location>
    </subcellularLocation>
</comment>
<evidence type="ECO:0000256" key="1">
    <source>
        <dbReference type="ARBA" id="ARBA00004370"/>
    </source>
</evidence>
<feature type="transmembrane region" description="Helical" evidence="6">
    <location>
        <begin position="222"/>
        <end position="242"/>
    </location>
</feature>
<evidence type="ECO:0000256" key="5">
    <source>
        <dbReference type="ARBA" id="ARBA00023136"/>
    </source>
</evidence>
<gene>
    <name evidence="7" type="ORF">C6570_09470</name>
</gene>
<protein>
    <recommendedName>
        <fullName evidence="6">SURF1-like protein</fullName>
    </recommendedName>
</protein>
<dbReference type="CDD" id="cd06662">
    <property type="entry name" value="SURF1"/>
    <property type="match status" value="1"/>
</dbReference>
<keyword evidence="5 6" id="KW-0472">Membrane</keyword>
<keyword evidence="3 6" id="KW-0812">Transmembrane</keyword>
<dbReference type="PROSITE" id="PS50895">
    <property type="entry name" value="SURF1"/>
    <property type="match status" value="1"/>
</dbReference>
<sequence length="258" mass="28132">MHAAGSPALRRAAVWALLATLFVVFLSLAAWQVQRRSWKLALIERVEQRAHGQPQPLSPPASWPDLTAAQAEYQPVAVRGTWLPQHTILSQAVTELGAGFWVMTPLQQADGSRVWINRGFVPEDQRATWLPSGARPADNAPLQVQGLWRANEPDGGFLRHNDPATGRWYSRDVVAMAQAQKLTNASPFFIDAGLPGAPRDAANSPAWPRPGLTVIRFHNSHLVYVLTWLALAALTAVAAVLVRRHEKAAHLAGTDAPG</sequence>
<evidence type="ECO:0000256" key="4">
    <source>
        <dbReference type="ARBA" id="ARBA00022989"/>
    </source>
</evidence>
<accession>A0A2S0MEX6</accession>
<dbReference type="InterPro" id="IPR002994">
    <property type="entry name" value="Surf1/Shy1"/>
</dbReference>
<dbReference type="EMBL" id="CP027666">
    <property type="protein sequence ID" value="AVO34428.1"/>
    <property type="molecule type" value="Genomic_DNA"/>
</dbReference>